<comment type="caution">
    <text evidence="3">The sequence shown here is derived from an EMBL/GenBank/DDBJ whole genome shotgun (WGS) entry which is preliminary data.</text>
</comment>
<protein>
    <submittedName>
        <fullName evidence="3">Reverse transcriptase domain</fullName>
    </submittedName>
</protein>
<accession>A0A8T1Z646</accession>
<evidence type="ECO:0000256" key="1">
    <source>
        <dbReference type="SAM" id="MobiDB-lite"/>
    </source>
</evidence>
<proteinExistence type="predicted"/>
<keyword evidence="3" id="KW-0695">RNA-directed DNA polymerase</keyword>
<dbReference type="InterPro" id="IPR000477">
    <property type="entry name" value="RT_dom"/>
</dbReference>
<evidence type="ECO:0000313" key="4">
    <source>
        <dbReference type="Proteomes" id="UP000694240"/>
    </source>
</evidence>
<keyword evidence="4" id="KW-1185">Reference proteome</keyword>
<dbReference type="GO" id="GO:0003964">
    <property type="term" value="F:RNA-directed DNA polymerase activity"/>
    <property type="evidence" value="ECO:0007669"/>
    <property type="project" value="UniProtKB-KW"/>
</dbReference>
<organism evidence="3 4">
    <name type="scientific">Arabidopsis thaliana x Arabidopsis arenosa</name>
    <dbReference type="NCBI Taxonomy" id="1240361"/>
    <lineage>
        <taxon>Eukaryota</taxon>
        <taxon>Viridiplantae</taxon>
        <taxon>Streptophyta</taxon>
        <taxon>Embryophyta</taxon>
        <taxon>Tracheophyta</taxon>
        <taxon>Spermatophyta</taxon>
        <taxon>Magnoliopsida</taxon>
        <taxon>eudicotyledons</taxon>
        <taxon>Gunneridae</taxon>
        <taxon>Pentapetalae</taxon>
        <taxon>rosids</taxon>
        <taxon>malvids</taxon>
        <taxon>Brassicales</taxon>
        <taxon>Brassicaceae</taxon>
        <taxon>Camelineae</taxon>
        <taxon>Arabidopsis</taxon>
    </lineage>
</organism>
<reference evidence="3 4" key="1">
    <citation type="submission" date="2020-12" db="EMBL/GenBank/DDBJ databases">
        <title>Concerted genomic and epigenomic changes stabilize Arabidopsis allopolyploids.</title>
        <authorList>
            <person name="Chen Z."/>
        </authorList>
    </citation>
    <scope>NUCLEOTIDE SEQUENCE [LARGE SCALE GENOMIC DNA]</scope>
    <source>
        <strain evidence="3">Allo738</strain>
        <tissue evidence="3">Leaf</tissue>
    </source>
</reference>
<name>A0A8T1Z646_9BRAS</name>
<keyword evidence="3" id="KW-0808">Transferase</keyword>
<feature type="domain" description="Reverse transcriptase" evidence="2">
    <location>
        <begin position="1"/>
        <end position="87"/>
    </location>
</feature>
<evidence type="ECO:0000259" key="2">
    <source>
        <dbReference type="PROSITE" id="PS50878"/>
    </source>
</evidence>
<dbReference type="Pfam" id="PF00078">
    <property type="entry name" value="RVT_1"/>
    <property type="match status" value="1"/>
</dbReference>
<gene>
    <name evidence="3" type="ORF">ISN45_Aa06g038520</name>
</gene>
<evidence type="ECO:0000313" key="3">
    <source>
        <dbReference type="EMBL" id="KAG7553319.1"/>
    </source>
</evidence>
<feature type="compositionally biased region" description="Acidic residues" evidence="1">
    <location>
        <begin position="282"/>
        <end position="307"/>
    </location>
</feature>
<dbReference type="PROSITE" id="PS50878">
    <property type="entry name" value="RT_POL"/>
    <property type="match status" value="1"/>
</dbReference>
<feature type="region of interest" description="Disordered" evidence="1">
    <location>
        <begin position="247"/>
        <end position="315"/>
    </location>
</feature>
<keyword evidence="3" id="KW-0548">Nucleotidyltransferase</keyword>
<dbReference type="Proteomes" id="UP000694240">
    <property type="component" value="Chromosome 11"/>
</dbReference>
<dbReference type="EMBL" id="JAEFBK010000011">
    <property type="protein sequence ID" value="KAG7553319.1"/>
    <property type="molecule type" value="Genomic_DNA"/>
</dbReference>
<dbReference type="AlphaFoldDB" id="A0A8T1Z646"/>
<sequence>MYNSCKTLGLTHLSFADDLMVFSDGRVRSVEGITTVFDEFAKCSGLKISMEKSTLYLAGKSDAMGQFAASFPFDIGHLPVRYLGLPLLVLGVVLIWGLASRVHWQLPGQTGDGGDTELPTLTPLKRWVMDIPVFTMVGEWRCKEEEWKFEPWEGWFGRCVRVKENMTYMEFVRTLCEVFSLKSTECNPIISYWMPGKMSVMIESKRAPFYIDNQMSLDTFFLIRGGDPSVNLFVSFITTVKALGNKVPRTDGDDAESDRVCGSAKTPNPIVAASNVDANNEAVDEQDDVQEDKTDEDEEEEDTEDGDGVNYGCTKHSSNRNLKEVVLRRIKFEPGKDTTLNIYTPRIQPSHSAQPCDLSQLPMELQELYIFASLLQQLSMEKQQQNQSFGKNNNLSLVPMEMYQQDNIAPLMTMNQTKEPPHMTQEQQQPCAQATTHNLVHQIMVMETWLRTRTSFVDKRLILHSRLNPWGSSRRLKPLFHTPYLAQPYDQNHHNVESFKENEYDYDHIISTIDFEGLAEVTDPSQLPMELQEEYILGHQHQHFSMEQQQNQITGQATHLSSQLPVMMNQAVDEPHYCQPYHQNNDLSVVPMETQQHDNMVGNLASQLQLEEQDNVPVMTMNQTTEQQQPSEQATTHNELIRDGSRDCYFYKTQQKKMLSLWLH</sequence>